<evidence type="ECO:0000313" key="2">
    <source>
        <dbReference type="Proteomes" id="UP001597110"/>
    </source>
</evidence>
<proteinExistence type="predicted"/>
<dbReference type="Proteomes" id="UP001597110">
    <property type="component" value="Unassembled WGS sequence"/>
</dbReference>
<sequence>MHGIALITMDAVESTPAMSPLSLVMPLASGRLLLRFQDSTWGLTHSMLDTDLHRFAAGPLGIAWDARTGLDAVDLHAASEPIVDTRHTWLLGCREHAGHRETGFGLQPFASEPLVLYEIDEAGTRVETFTLQQLRSVEGWQHRLEDADAAWAIDVIAHAGQEMVGLQAIVSAAARREGALHDPFPLLQQRSQRQAENAGMSLAGWHAEAGKPPLRCSTQSSSVSALIGDIAHVVERMQRRRAMDHAQAANALLLHVLTARFELSVHWQGADNHQRIGDWTYTLDLGELRGTWDADDFEALCDQAIRRYARDHKPSELQVRLRIESE</sequence>
<protein>
    <submittedName>
        <fullName evidence="1">Uncharacterized protein</fullName>
    </submittedName>
</protein>
<organism evidence="1 2">
    <name type="scientific">Lysobacter brunescens</name>
    <dbReference type="NCBI Taxonomy" id="262323"/>
    <lineage>
        <taxon>Bacteria</taxon>
        <taxon>Pseudomonadati</taxon>
        <taxon>Pseudomonadota</taxon>
        <taxon>Gammaproteobacteria</taxon>
        <taxon>Lysobacterales</taxon>
        <taxon>Lysobacteraceae</taxon>
        <taxon>Lysobacter</taxon>
    </lineage>
</organism>
<dbReference type="RefSeq" id="WP_386823535.1">
    <property type="nucleotide sequence ID" value="NZ_JBHTIF010000001.1"/>
</dbReference>
<evidence type="ECO:0000313" key="1">
    <source>
        <dbReference type="EMBL" id="MFD0725959.1"/>
    </source>
</evidence>
<keyword evidence="2" id="KW-1185">Reference proteome</keyword>
<comment type="caution">
    <text evidence="1">The sequence shown here is derived from an EMBL/GenBank/DDBJ whole genome shotgun (WGS) entry which is preliminary data.</text>
</comment>
<gene>
    <name evidence="1" type="ORF">ACFQ0E_10145</name>
</gene>
<dbReference type="EMBL" id="JBHTIF010000001">
    <property type="protein sequence ID" value="MFD0725959.1"/>
    <property type="molecule type" value="Genomic_DNA"/>
</dbReference>
<accession>A0ABW2YHF2</accession>
<reference evidence="2" key="1">
    <citation type="journal article" date="2019" name="Int. J. Syst. Evol. Microbiol.">
        <title>The Global Catalogue of Microorganisms (GCM) 10K type strain sequencing project: providing services to taxonomists for standard genome sequencing and annotation.</title>
        <authorList>
            <consortium name="The Broad Institute Genomics Platform"/>
            <consortium name="The Broad Institute Genome Sequencing Center for Infectious Disease"/>
            <person name="Wu L."/>
            <person name="Ma J."/>
        </authorList>
    </citation>
    <scope>NUCLEOTIDE SEQUENCE [LARGE SCALE GENOMIC DNA]</scope>
    <source>
        <strain evidence="2">CCUG 55585</strain>
    </source>
</reference>
<name>A0ABW2YHF2_9GAMM</name>